<dbReference type="Proteomes" id="UP000196536">
    <property type="component" value="Unassembled WGS sequence"/>
</dbReference>
<keyword evidence="3" id="KW-1185">Reference proteome</keyword>
<dbReference type="AlphaFoldDB" id="A0A1Z9YXF4"/>
<protein>
    <submittedName>
        <fullName evidence="2">Acetone carboxylase subunit alpha</fullName>
    </submittedName>
</protein>
<dbReference type="OrthoDB" id="5288472at2"/>
<dbReference type="GO" id="GO:0006749">
    <property type="term" value="P:glutathione metabolic process"/>
    <property type="evidence" value="ECO:0007669"/>
    <property type="project" value="TreeGrafter"/>
</dbReference>
<dbReference type="InterPro" id="IPR003692">
    <property type="entry name" value="Hydantoinase_B"/>
</dbReference>
<accession>A0A1Z9YXF4</accession>
<dbReference type="GO" id="GO:0005829">
    <property type="term" value="C:cytosol"/>
    <property type="evidence" value="ECO:0007669"/>
    <property type="project" value="TreeGrafter"/>
</dbReference>
<feature type="domain" description="Hydantoinase B/oxoprolinase" evidence="1">
    <location>
        <begin position="68"/>
        <end position="624"/>
    </location>
</feature>
<proteinExistence type="predicted"/>
<dbReference type="GO" id="GO:0017168">
    <property type="term" value="F:5-oxoprolinase (ATP-hydrolyzing) activity"/>
    <property type="evidence" value="ECO:0007669"/>
    <property type="project" value="TreeGrafter"/>
</dbReference>
<dbReference type="Pfam" id="PF02538">
    <property type="entry name" value="Hydantoinase_B"/>
    <property type="match status" value="1"/>
</dbReference>
<evidence type="ECO:0000313" key="3">
    <source>
        <dbReference type="Proteomes" id="UP000196536"/>
    </source>
</evidence>
<dbReference type="EMBL" id="NEXX01000003">
    <property type="protein sequence ID" value="OUY06878.1"/>
    <property type="molecule type" value="Genomic_DNA"/>
</dbReference>
<organism evidence="2 3">
    <name type="scientific">Acinetobacter populi</name>
    <dbReference type="NCBI Taxonomy" id="1582270"/>
    <lineage>
        <taxon>Bacteria</taxon>
        <taxon>Pseudomonadati</taxon>
        <taxon>Pseudomonadota</taxon>
        <taxon>Gammaproteobacteria</taxon>
        <taxon>Moraxellales</taxon>
        <taxon>Moraxellaceae</taxon>
        <taxon>Acinetobacter</taxon>
    </lineage>
</organism>
<sequence>MTQIISVENSAKEISAEDAKLIKKFLADNTLFLGPDPEIMKDHDLMPRTEREDEAINKVNDSHLIARIRDRLQSGCDEGYEMVEQMGAAPGAKWGDVITGIYSASGDLAIASAGGVLLFSALVHHPIKYIIKNWWNEPTVGVNEGDGFIHNDSRYGNVHNTDQSMIVPIFHQGKLVCWVASTVHEGENGAIEPGGMPSMAESRFDEGLKMSPFKVVQNYQIRKDLLTFLQNSVREPKLQYEDMKVKLFACLRMKQRIEETLKTDGPDALVSTLRLTMENVRAEVKRRLSEWPDMSVRTYIIQDSTLRENCIAKVNLKATKKGDRLILDFRGSAPEFSNRPTNTVLAGLKGMISQLFMCYIWPDLPRGQAAFAPIEVITDPYSILNSSYNAPNSQSLMSIFTGFTAVQHAVTKFLYSCPEKYTKVQAPAFNMINTFIWGGQNQHGEILGNLCADLNGMGGGARLDVDGEPALAPIFATMADVGEQEINEEEVPFLQLVSKKFTRDAIAPGKYRGGQGYTMMVATKDSEEWGFMTTTQGAKVPPIQGTFGGYACGCYPLSKIQGVDIYEELLKNPEKFKHSIEELMNERAFESASYTTHHMGLGFEISKRGELIMISQGAGAGYGDLLERDPEAVVKDIRENLISHAVAEHVYKLKIDPDTLVVDVKATELLRAQERKDRLKRGKPFNEFVKEWTTSQPPVYLPYFGAWGDDLDTLYMGAPDKTRKANEYRPNYMPNPKDVRIAALEVAIKQHGISLEEKR</sequence>
<dbReference type="PANTHER" id="PTHR11365">
    <property type="entry name" value="5-OXOPROLINASE RELATED"/>
    <property type="match status" value="1"/>
</dbReference>
<reference evidence="2 3" key="1">
    <citation type="submission" date="2017-05" db="EMBL/GenBank/DDBJ databases">
        <title>Acinetobacter populi ANC 5415 (= PBJ7), whole genome shotgun sequencing project.</title>
        <authorList>
            <person name="Nemec A."/>
            <person name="Radolfova-Krizova L."/>
        </authorList>
    </citation>
    <scope>NUCLEOTIDE SEQUENCE [LARGE SCALE GENOMIC DNA]</scope>
    <source>
        <strain evidence="2 3">PBJ7</strain>
    </source>
</reference>
<name>A0A1Z9YXF4_9GAMM</name>
<dbReference type="InterPro" id="IPR045079">
    <property type="entry name" value="Oxoprolinase-like"/>
</dbReference>
<dbReference type="PANTHER" id="PTHR11365:SF23">
    <property type="entry name" value="HYPOTHETICAL 5-OXOPROLINASE (EUROFUNG)-RELATED"/>
    <property type="match status" value="1"/>
</dbReference>
<evidence type="ECO:0000313" key="2">
    <source>
        <dbReference type="EMBL" id="OUY06878.1"/>
    </source>
</evidence>
<gene>
    <name evidence="2" type="ORF">CAP51_09265</name>
</gene>
<dbReference type="RefSeq" id="WP_087620483.1">
    <property type="nucleotide sequence ID" value="NZ_NEXX01000003.1"/>
</dbReference>
<evidence type="ECO:0000259" key="1">
    <source>
        <dbReference type="Pfam" id="PF02538"/>
    </source>
</evidence>
<comment type="caution">
    <text evidence="2">The sequence shown here is derived from an EMBL/GenBank/DDBJ whole genome shotgun (WGS) entry which is preliminary data.</text>
</comment>